<organism evidence="5 6">
    <name type="scientific">Lacinutrix gracilariae</name>
    <dbReference type="NCBI Taxonomy" id="1747198"/>
    <lineage>
        <taxon>Bacteria</taxon>
        <taxon>Pseudomonadati</taxon>
        <taxon>Bacteroidota</taxon>
        <taxon>Flavobacteriia</taxon>
        <taxon>Flavobacteriales</taxon>
        <taxon>Flavobacteriaceae</taxon>
        <taxon>Lacinutrix</taxon>
    </lineage>
</organism>
<dbReference type="CDD" id="cd02440">
    <property type="entry name" value="AdoMet_MTases"/>
    <property type="match status" value="1"/>
</dbReference>
<dbReference type="InterPro" id="IPR029063">
    <property type="entry name" value="SAM-dependent_MTases_sf"/>
</dbReference>
<dbReference type="EMBL" id="JBHULM010000001">
    <property type="protein sequence ID" value="MFD2540894.1"/>
    <property type="molecule type" value="Genomic_DNA"/>
</dbReference>
<sequence length="199" mass="23228">MDLSKDYWENRYKESNIGWDLGKISPPLKNYFDQLTNKNLKILVPGGGNSYEAEYLHDKGFKNVYVVDLSVTALQNIKNRVPSFPSSHLIQDDFFYIDMRFDLIIEQTFFCAIHPDLRRAYATKVFEILHQNGKAVGLLFNVPLNDTKPPFGGCKNEYLEYFKPYFHIKVMEDAKNSIPPRQGKELFFIMQKKNKTNIN</sequence>
<reference evidence="6" key="1">
    <citation type="journal article" date="2019" name="Int. J. Syst. Evol. Microbiol.">
        <title>The Global Catalogue of Microorganisms (GCM) 10K type strain sequencing project: providing services to taxonomists for standard genome sequencing and annotation.</title>
        <authorList>
            <consortium name="The Broad Institute Genomics Platform"/>
            <consortium name="The Broad Institute Genome Sequencing Center for Infectious Disease"/>
            <person name="Wu L."/>
            <person name="Ma J."/>
        </authorList>
    </citation>
    <scope>NUCLEOTIDE SEQUENCE [LARGE SCALE GENOMIC DNA]</scope>
    <source>
        <strain evidence="6">KCTC 42808</strain>
    </source>
</reference>
<evidence type="ECO:0000256" key="2">
    <source>
        <dbReference type="ARBA" id="ARBA00022603"/>
    </source>
</evidence>
<name>A0ABW5JYI5_9FLAO</name>
<dbReference type="Proteomes" id="UP001597467">
    <property type="component" value="Unassembled WGS sequence"/>
</dbReference>
<accession>A0ABW5JYI5</accession>
<keyword evidence="1" id="KW-0597">Phosphoprotein</keyword>
<evidence type="ECO:0000256" key="3">
    <source>
        <dbReference type="ARBA" id="ARBA00022679"/>
    </source>
</evidence>
<dbReference type="RefSeq" id="WP_379900031.1">
    <property type="nucleotide sequence ID" value="NZ_JBHULM010000001.1"/>
</dbReference>
<gene>
    <name evidence="5" type="ORF">ACFSSB_01070</name>
</gene>
<dbReference type="PANTHER" id="PTHR32183">
    <property type="match status" value="1"/>
</dbReference>
<keyword evidence="3" id="KW-0808">Transferase</keyword>
<dbReference type="InterPro" id="IPR008854">
    <property type="entry name" value="TPMT"/>
</dbReference>
<evidence type="ECO:0000256" key="4">
    <source>
        <dbReference type="ARBA" id="ARBA00022691"/>
    </source>
</evidence>
<comment type="caution">
    <text evidence="5">The sequence shown here is derived from an EMBL/GenBank/DDBJ whole genome shotgun (WGS) entry which is preliminary data.</text>
</comment>
<evidence type="ECO:0000313" key="5">
    <source>
        <dbReference type="EMBL" id="MFD2540894.1"/>
    </source>
</evidence>
<keyword evidence="4" id="KW-0949">S-adenosyl-L-methionine</keyword>
<keyword evidence="2 5" id="KW-0489">Methyltransferase</keyword>
<dbReference type="GO" id="GO:0008168">
    <property type="term" value="F:methyltransferase activity"/>
    <property type="evidence" value="ECO:0007669"/>
    <property type="project" value="UniProtKB-KW"/>
</dbReference>
<evidence type="ECO:0000256" key="1">
    <source>
        <dbReference type="ARBA" id="ARBA00022553"/>
    </source>
</evidence>
<dbReference type="SUPFAM" id="SSF53335">
    <property type="entry name" value="S-adenosyl-L-methionine-dependent methyltransferases"/>
    <property type="match status" value="1"/>
</dbReference>
<dbReference type="GO" id="GO:0032259">
    <property type="term" value="P:methylation"/>
    <property type="evidence" value="ECO:0007669"/>
    <property type="project" value="UniProtKB-KW"/>
</dbReference>
<dbReference type="Gene3D" id="3.40.50.150">
    <property type="entry name" value="Vaccinia Virus protein VP39"/>
    <property type="match status" value="1"/>
</dbReference>
<keyword evidence="6" id="KW-1185">Reference proteome</keyword>
<dbReference type="PANTHER" id="PTHR32183:SF11">
    <property type="entry name" value="THIOL METHYLTRANSFERASE 2-RELATED"/>
    <property type="match status" value="1"/>
</dbReference>
<dbReference type="PROSITE" id="PS51585">
    <property type="entry name" value="SAM_MT_TPMT"/>
    <property type="match status" value="1"/>
</dbReference>
<protein>
    <submittedName>
        <fullName evidence="5">Methyltransferase domain-containing protein</fullName>
    </submittedName>
</protein>
<evidence type="ECO:0000313" key="6">
    <source>
        <dbReference type="Proteomes" id="UP001597467"/>
    </source>
</evidence>
<dbReference type="Pfam" id="PF05724">
    <property type="entry name" value="TPMT"/>
    <property type="match status" value="1"/>
</dbReference>
<proteinExistence type="predicted"/>